<feature type="domain" description="TonB-dependent receptor plug" evidence="12">
    <location>
        <begin position="121"/>
        <end position="245"/>
    </location>
</feature>
<proteinExistence type="inferred from homology"/>
<feature type="signal peptide" evidence="10">
    <location>
        <begin position="1"/>
        <end position="24"/>
    </location>
</feature>
<gene>
    <name evidence="13" type="ORF">HDF25_002447</name>
</gene>
<dbReference type="NCBIfam" id="TIGR04057">
    <property type="entry name" value="SusC_RagA_signa"/>
    <property type="match status" value="1"/>
</dbReference>
<dbReference type="Pfam" id="PF13715">
    <property type="entry name" value="CarbopepD_reg_2"/>
    <property type="match status" value="1"/>
</dbReference>
<accession>A0A7X0MIM1</accession>
<feature type="domain" description="TonB-dependent receptor-like beta-barrel" evidence="11">
    <location>
        <begin position="402"/>
        <end position="960"/>
    </location>
</feature>
<keyword evidence="5 9" id="KW-0798">TonB box</keyword>
<dbReference type="InterPro" id="IPR008969">
    <property type="entry name" value="CarboxyPept-like_regulatory"/>
</dbReference>
<comment type="caution">
    <text evidence="13">The sequence shown here is derived from an EMBL/GenBank/DDBJ whole genome shotgun (WGS) entry which is preliminary data.</text>
</comment>
<dbReference type="InterPro" id="IPR023997">
    <property type="entry name" value="TonB-dep_OMP_SusC/RagA_CS"/>
</dbReference>
<comment type="similarity">
    <text evidence="8 9">Belongs to the TonB-dependent receptor family.</text>
</comment>
<evidence type="ECO:0000256" key="8">
    <source>
        <dbReference type="PROSITE-ProRule" id="PRU01360"/>
    </source>
</evidence>
<dbReference type="Gene3D" id="2.170.130.10">
    <property type="entry name" value="TonB-dependent receptor, plug domain"/>
    <property type="match status" value="1"/>
</dbReference>
<evidence type="ECO:0000256" key="9">
    <source>
        <dbReference type="RuleBase" id="RU003357"/>
    </source>
</evidence>
<reference evidence="13 14" key="1">
    <citation type="submission" date="2020-08" db="EMBL/GenBank/DDBJ databases">
        <title>Genomic Encyclopedia of Type Strains, Phase IV (KMG-V): Genome sequencing to study the core and pangenomes of soil and plant-associated prokaryotes.</title>
        <authorList>
            <person name="Whitman W."/>
        </authorList>
    </citation>
    <scope>NUCLEOTIDE SEQUENCE [LARGE SCALE GENOMIC DNA]</scope>
    <source>
        <strain evidence="13 14">M2T3</strain>
    </source>
</reference>
<evidence type="ECO:0000256" key="5">
    <source>
        <dbReference type="ARBA" id="ARBA00023077"/>
    </source>
</evidence>
<evidence type="ECO:0000256" key="4">
    <source>
        <dbReference type="ARBA" id="ARBA00022692"/>
    </source>
</evidence>
<sequence length="996" mass="108163">MKVFYVMRYCLLLVLTITALTVQAQTGSITGKIIDETGQGLPGASVLIKGQSRSASTDVNGDFKITGVTKGAVVLTASYIGYTSIDQNVTVNGNTVVNFKLKPDAQNLNEVVVIGYGSVQKKDLTGSVTTVGAKDFQAGNITSPEQLIAGKVAGVSIVSNSGQPGAGSTIRIRGGASLNASNDPLIVIDGVPFGSNLTVGATSGTVIAGVANPLSLINPNDIETFTVLKDANATAIYGSRASNGVILITTKKGKSGEPTINFSTVNSYATVAKKVDVLTGDQIRAYVNANGTAAQKALLGTANTDWQNVIYNNAFTTDNNLSIAGSFKNVPYRISGGYLDQKGLLRTDEMTRATAGISLNPTFFDKHLKVDLNLKGSLSETRFANTDAVAAAIQFDPTQPVYANNKYGGYFEWLNADGSINPNAPKNPLGLIEEKQNNGKTARSFGNLKLDYSFHFLPELHLNVNGGYDVSKGYGAINVPAYAAQSIGGPGTASQYEAVQHNKVAEAFFSYNKDLQSIRSNINATAGYGFYDNSTTTYNFNSYNALGVLQSPIVFPFDTQQNRLLSYYGRLVYTYADKYIFSGTMRADGSSKFSESGRWGYFPSAGFTWRAIDESFLKDSKVFSDLKMRLSYGITGQQDGIGNYTYLPNYYTSVNEAQYQLGNQFYHMYTPIAYDKNLKWETSTTYNAGLDYGFFKGRVYGSVDVYYKKTKDLLSTVPIAVGTNFSNLLLTNVGNMTNKGIEASINVGIIKSADVNWDMGFNFTYNNSKVTNLSLNPSPDYKIGTTDGNITGATGTTLKWNSANYQPGSFYVYKQVYNAQGAPIEGVYADLNHDGVVNDQDRYFYKSPAPKYIMGFTTSFNYKKWTLSTVLRANIGNYIYDNVASNLAVSRNILSPSGLINNASTSFYDTNFSNNQYLSDYYIKNASFLKMDNAGVAYNFGRISPNSKANLRITANVQNVFVVSKYKGIDPESSSGIDYNLYPRPRTYSLGLNVGF</sequence>
<evidence type="ECO:0000259" key="12">
    <source>
        <dbReference type="Pfam" id="PF07715"/>
    </source>
</evidence>
<evidence type="ECO:0000313" key="13">
    <source>
        <dbReference type="EMBL" id="MBB6500299.1"/>
    </source>
</evidence>
<dbReference type="AlphaFoldDB" id="A0A7X0MIM1"/>
<evidence type="ECO:0000256" key="3">
    <source>
        <dbReference type="ARBA" id="ARBA00022452"/>
    </source>
</evidence>
<keyword evidence="13" id="KW-0675">Receptor</keyword>
<evidence type="ECO:0000256" key="6">
    <source>
        <dbReference type="ARBA" id="ARBA00023136"/>
    </source>
</evidence>
<keyword evidence="4 8" id="KW-0812">Transmembrane</keyword>
<keyword evidence="2 8" id="KW-0813">Transport</keyword>
<keyword evidence="7 8" id="KW-0998">Cell outer membrane</keyword>
<dbReference type="RefSeq" id="WP_184625012.1">
    <property type="nucleotide sequence ID" value="NZ_JACHCC010000006.1"/>
</dbReference>
<dbReference type="InterPro" id="IPR039426">
    <property type="entry name" value="TonB-dep_rcpt-like"/>
</dbReference>
<evidence type="ECO:0000256" key="10">
    <source>
        <dbReference type="SAM" id="SignalP"/>
    </source>
</evidence>
<dbReference type="EMBL" id="JACHCC010000006">
    <property type="protein sequence ID" value="MBB6500299.1"/>
    <property type="molecule type" value="Genomic_DNA"/>
</dbReference>
<evidence type="ECO:0000256" key="1">
    <source>
        <dbReference type="ARBA" id="ARBA00004571"/>
    </source>
</evidence>
<dbReference type="FunFam" id="2.170.130.10:FF:000008">
    <property type="entry name" value="SusC/RagA family TonB-linked outer membrane protein"/>
    <property type="match status" value="1"/>
</dbReference>
<dbReference type="Pfam" id="PF00593">
    <property type="entry name" value="TonB_dep_Rec_b-barrel"/>
    <property type="match status" value="1"/>
</dbReference>
<dbReference type="Proteomes" id="UP000521017">
    <property type="component" value="Unassembled WGS sequence"/>
</dbReference>
<dbReference type="InterPro" id="IPR037066">
    <property type="entry name" value="Plug_dom_sf"/>
</dbReference>
<dbReference type="GO" id="GO:0009279">
    <property type="term" value="C:cell outer membrane"/>
    <property type="evidence" value="ECO:0007669"/>
    <property type="project" value="UniProtKB-SubCell"/>
</dbReference>
<dbReference type="Gene3D" id="2.60.40.1120">
    <property type="entry name" value="Carboxypeptidase-like, regulatory domain"/>
    <property type="match status" value="1"/>
</dbReference>
<keyword evidence="10" id="KW-0732">Signal</keyword>
<dbReference type="NCBIfam" id="TIGR04056">
    <property type="entry name" value="OMP_RagA_SusC"/>
    <property type="match status" value="1"/>
</dbReference>
<comment type="subcellular location">
    <subcellularLocation>
        <location evidence="1 8">Cell outer membrane</location>
        <topology evidence="1 8">Multi-pass membrane protein</topology>
    </subcellularLocation>
</comment>
<evidence type="ECO:0000259" key="11">
    <source>
        <dbReference type="Pfam" id="PF00593"/>
    </source>
</evidence>
<feature type="chain" id="PRO_5031306055" evidence="10">
    <location>
        <begin position="25"/>
        <end position="996"/>
    </location>
</feature>
<organism evidence="13 14">
    <name type="scientific">Pedobacter cryoconitis</name>
    <dbReference type="NCBI Taxonomy" id="188932"/>
    <lineage>
        <taxon>Bacteria</taxon>
        <taxon>Pseudomonadati</taxon>
        <taxon>Bacteroidota</taxon>
        <taxon>Sphingobacteriia</taxon>
        <taxon>Sphingobacteriales</taxon>
        <taxon>Sphingobacteriaceae</taxon>
        <taxon>Pedobacter</taxon>
    </lineage>
</organism>
<keyword evidence="6 8" id="KW-0472">Membrane</keyword>
<dbReference type="InterPro" id="IPR023996">
    <property type="entry name" value="TonB-dep_OMP_SusC/RagA"/>
</dbReference>
<name>A0A7X0MIM1_9SPHI</name>
<evidence type="ECO:0000256" key="2">
    <source>
        <dbReference type="ARBA" id="ARBA00022448"/>
    </source>
</evidence>
<dbReference type="InterPro" id="IPR036942">
    <property type="entry name" value="Beta-barrel_TonB_sf"/>
</dbReference>
<dbReference type="InterPro" id="IPR000531">
    <property type="entry name" value="Beta-barrel_TonB"/>
</dbReference>
<keyword evidence="3 8" id="KW-1134">Transmembrane beta strand</keyword>
<dbReference type="SUPFAM" id="SSF56935">
    <property type="entry name" value="Porins"/>
    <property type="match status" value="1"/>
</dbReference>
<protein>
    <submittedName>
        <fullName evidence="13">Iron complex outermembrane receptor protein</fullName>
    </submittedName>
</protein>
<dbReference type="Gene3D" id="2.40.170.20">
    <property type="entry name" value="TonB-dependent receptor, beta-barrel domain"/>
    <property type="match status" value="1"/>
</dbReference>
<dbReference type="SUPFAM" id="SSF49464">
    <property type="entry name" value="Carboxypeptidase regulatory domain-like"/>
    <property type="match status" value="1"/>
</dbReference>
<evidence type="ECO:0000256" key="7">
    <source>
        <dbReference type="ARBA" id="ARBA00023237"/>
    </source>
</evidence>
<evidence type="ECO:0000313" key="14">
    <source>
        <dbReference type="Proteomes" id="UP000521017"/>
    </source>
</evidence>
<dbReference type="Pfam" id="PF07715">
    <property type="entry name" value="Plug"/>
    <property type="match status" value="1"/>
</dbReference>
<dbReference type="InterPro" id="IPR012910">
    <property type="entry name" value="Plug_dom"/>
</dbReference>
<dbReference type="PROSITE" id="PS52016">
    <property type="entry name" value="TONB_DEPENDENT_REC_3"/>
    <property type="match status" value="1"/>
</dbReference>